<keyword evidence="3" id="KW-0238">DNA-binding</keyword>
<dbReference type="Proteomes" id="UP001605918">
    <property type="component" value="Unassembled WGS sequence"/>
</dbReference>
<dbReference type="SUPFAM" id="SSF53850">
    <property type="entry name" value="Periplasmic binding protein-like II"/>
    <property type="match status" value="1"/>
</dbReference>
<evidence type="ECO:0000313" key="7">
    <source>
        <dbReference type="Proteomes" id="UP001605918"/>
    </source>
</evidence>
<dbReference type="InterPro" id="IPR036390">
    <property type="entry name" value="WH_DNA-bd_sf"/>
</dbReference>
<organism evidence="6 7">
    <name type="scientific">Pseudomonas retamae</name>
    <dbReference type="NCBI Taxonomy" id="702110"/>
    <lineage>
        <taxon>Bacteria</taxon>
        <taxon>Pseudomonadati</taxon>
        <taxon>Pseudomonadota</taxon>
        <taxon>Gammaproteobacteria</taxon>
        <taxon>Pseudomonadales</taxon>
        <taxon>Pseudomonadaceae</taxon>
        <taxon>Pseudomonas</taxon>
    </lineage>
</organism>
<keyword evidence="7" id="KW-1185">Reference proteome</keyword>
<dbReference type="Gene3D" id="3.40.190.290">
    <property type="match status" value="1"/>
</dbReference>
<dbReference type="InterPro" id="IPR058163">
    <property type="entry name" value="LysR-type_TF_proteobact-type"/>
</dbReference>
<dbReference type="Pfam" id="PF00126">
    <property type="entry name" value="HTH_1"/>
    <property type="match status" value="1"/>
</dbReference>
<evidence type="ECO:0000313" key="6">
    <source>
        <dbReference type="EMBL" id="MFG6203040.1"/>
    </source>
</evidence>
<evidence type="ECO:0000256" key="4">
    <source>
        <dbReference type="ARBA" id="ARBA00023163"/>
    </source>
</evidence>
<accession>A0ABW7D4S4</accession>
<dbReference type="InterPro" id="IPR000847">
    <property type="entry name" value="LysR_HTH_N"/>
</dbReference>
<dbReference type="Gene3D" id="1.10.10.10">
    <property type="entry name" value="Winged helix-like DNA-binding domain superfamily/Winged helix DNA-binding domain"/>
    <property type="match status" value="1"/>
</dbReference>
<evidence type="ECO:0000256" key="3">
    <source>
        <dbReference type="ARBA" id="ARBA00023125"/>
    </source>
</evidence>
<proteinExistence type="inferred from homology"/>
<name>A0ABW7D4S4_9PSED</name>
<evidence type="ECO:0000259" key="5">
    <source>
        <dbReference type="PROSITE" id="PS50931"/>
    </source>
</evidence>
<feature type="domain" description="HTH lysR-type" evidence="5">
    <location>
        <begin position="9"/>
        <end position="61"/>
    </location>
</feature>
<evidence type="ECO:0000256" key="1">
    <source>
        <dbReference type="ARBA" id="ARBA00009437"/>
    </source>
</evidence>
<dbReference type="Pfam" id="PF03466">
    <property type="entry name" value="LysR_substrate"/>
    <property type="match status" value="1"/>
</dbReference>
<dbReference type="RefSeq" id="WP_394502518.1">
    <property type="nucleotide sequence ID" value="NZ_JBIEIL010000001.1"/>
</dbReference>
<dbReference type="PRINTS" id="PR00039">
    <property type="entry name" value="HTHLYSR"/>
</dbReference>
<protein>
    <submittedName>
        <fullName evidence="6">LysR family transcriptional regulator</fullName>
    </submittedName>
</protein>
<dbReference type="PROSITE" id="PS50931">
    <property type="entry name" value="HTH_LYSR"/>
    <property type="match status" value="1"/>
</dbReference>
<dbReference type="SUPFAM" id="SSF46785">
    <property type="entry name" value="Winged helix' DNA-binding domain"/>
    <property type="match status" value="1"/>
</dbReference>
<comment type="caution">
    <text evidence="6">The sequence shown here is derived from an EMBL/GenBank/DDBJ whole genome shotgun (WGS) entry which is preliminary data.</text>
</comment>
<dbReference type="EMBL" id="JBIEIL010000001">
    <property type="protein sequence ID" value="MFG6203040.1"/>
    <property type="molecule type" value="Genomic_DNA"/>
</dbReference>
<keyword evidence="4" id="KW-0804">Transcription</keyword>
<keyword evidence="2" id="KW-0805">Transcription regulation</keyword>
<dbReference type="PANTHER" id="PTHR30537:SF1">
    <property type="entry name" value="HTH-TYPE TRANSCRIPTIONAL REGULATOR PGRR"/>
    <property type="match status" value="1"/>
</dbReference>
<dbReference type="PANTHER" id="PTHR30537">
    <property type="entry name" value="HTH-TYPE TRANSCRIPTIONAL REGULATOR"/>
    <property type="match status" value="1"/>
</dbReference>
<reference evidence="6 7" key="1">
    <citation type="submission" date="2024-10" db="EMBL/GenBank/DDBJ databases">
        <title>Whole genome of Pseudomonas sp Strain RB5.</title>
        <authorList>
            <person name="Selami N."/>
        </authorList>
    </citation>
    <scope>NUCLEOTIDE SEQUENCE [LARGE SCALE GENOMIC DNA]</scope>
    <source>
        <strain evidence="6 7">RB5</strain>
    </source>
</reference>
<sequence length="301" mass="32748">MSKPGLVELNAMVAVSTHRSFRRAAVELGMSPSALSHAIATLEQRLGVKLFHRTTRSVSLSQAGEQFLARVQPALRDISAAMDAVSEFRDAPAGTLRLNTSEGAAEMVLTPIILQFLKRYPEMRVDIVTDRSLVDIVAGGFDAGIRLAESVPQDMIAVAITPPLRFAVVAAPAYFNNRTKPRVPADLLAHDCIRVRFPSGAIYKWEFHKRGVEHAVDVSGALTLDSHHLMLEAALQGAGIAWSNEFAAAAHIASGKLVRVLEDWTPEYPGLQLYYPANRHMPAGLRAFIDLVREVVAPAGK</sequence>
<comment type="similarity">
    <text evidence="1">Belongs to the LysR transcriptional regulatory family.</text>
</comment>
<gene>
    <name evidence="6" type="ORF">ACGSLL_01635</name>
</gene>
<dbReference type="InterPro" id="IPR036388">
    <property type="entry name" value="WH-like_DNA-bd_sf"/>
</dbReference>
<dbReference type="CDD" id="cd08474">
    <property type="entry name" value="PBP2_CrgA_like_5"/>
    <property type="match status" value="1"/>
</dbReference>
<dbReference type="InterPro" id="IPR005119">
    <property type="entry name" value="LysR_subst-bd"/>
</dbReference>
<evidence type="ECO:0000256" key="2">
    <source>
        <dbReference type="ARBA" id="ARBA00023015"/>
    </source>
</evidence>